<keyword evidence="5" id="KW-0131">Cell cycle</keyword>
<protein>
    <recommendedName>
        <fullName evidence="1">Anaphase-promoting complex subunit 4</fullName>
    </recommendedName>
</protein>
<dbReference type="EMBL" id="AMQM01002698">
    <property type="status" value="NOT_ANNOTATED_CDS"/>
    <property type="molecule type" value="Genomic_DNA"/>
</dbReference>
<dbReference type="OrthoDB" id="2110451at2759"/>
<dbReference type="CTD" id="20201833"/>
<gene>
    <name evidence="12" type="primary">20201833</name>
    <name evidence="11" type="ORF">HELRODRAFT_167167</name>
</gene>
<dbReference type="AlphaFoldDB" id="T1EZ33"/>
<evidence type="ECO:0000259" key="9">
    <source>
        <dbReference type="Pfam" id="PF12896"/>
    </source>
</evidence>
<keyword evidence="2" id="KW-0132">Cell division</keyword>
<evidence type="ECO:0000313" key="13">
    <source>
        <dbReference type="Proteomes" id="UP000015101"/>
    </source>
</evidence>
<dbReference type="HOGENOM" id="CLU_018724_0_0_1"/>
<feature type="domain" description="Anaphase-promoting complex subunit 4 long" evidence="9">
    <location>
        <begin position="232"/>
        <end position="430"/>
    </location>
</feature>
<feature type="domain" description="Anaphase-promoting complex subunit 4-like WD40" evidence="8">
    <location>
        <begin position="22"/>
        <end position="110"/>
    </location>
</feature>
<evidence type="ECO:0000256" key="4">
    <source>
        <dbReference type="ARBA" id="ARBA00022786"/>
    </source>
</evidence>
<dbReference type="InterPro" id="IPR056358">
    <property type="entry name" value="APC4_C"/>
</dbReference>
<dbReference type="InterPro" id="IPR024789">
    <property type="entry name" value="APC4"/>
</dbReference>
<sequence>MKVKCLFKQVDEKHLHAEVDLMLWSPKMDLIALSMATGEVCLFRLSWQKVWSIPKINENVFVSCLAWRPDGKVLSVGHTNGKVKLYSIEDASLIIEHNISDKPITSMCWVADSSPDKPIPENVKYSFESLKLHDGFKDASSEYLPELPPLQNSQEGCKSTANIMRLKDLNNLNILVISSASFVKFYAFGIISIGYLDTYRDIKEILNVNLSDSLVIFNVVGLSAKDSDVIVLITHNCEELSKNKEEIKLMSLKLGEVLTLIKYMFEVIKQMSEVWEDILLEIESKLKKFAKDKFEASGHSLRYELLRLLLYGNPSDDLKIFMQFDLKKQTLTKLGNSVQNSYSQIQKLLVKNFTIVVEKILFHLTGLLGLSRWPDKFLDLGLDEKLLEEAMSTTGALIIKSNEVQRVIDVSIRNFSAFYAWLYPIKMKLSGEVSSPNLANSGNLNQQEINFVAQFINENFSSEEDVKLEKVGQYLRNEDLSNPVSAPNIPWETFLDNYACSFSSSHRTFFYDSCKNNSLIQVANMMQKNFHFVLEKCATKIKDFFKITHTQNFSYSSLSSSVTHDLKFTVTSLNMGNASSDQHLLYSIVCLPVLKKNFYLLKQEAGLAFSIANLSFKEPDMPEAFDVIDRSFYDSHSISLLLQDDNSPKVIHYNLSCLVPYLKPAGNGMDLSDVPQETICEAMEEGERCKILENMKASKFAISGSRKVACVLFSSRKRVRIFLTDVEEEDEDDEDVATVSINNSKLSGQEESHSAVNASNMRVDGGNDDDNGGDIDKENSDSV</sequence>
<dbReference type="PANTHER" id="PTHR13260:SF0">
    <property type="entry name" value="ANAPHASE-PROMOTING COMPLEX SUBUNIT 4"/>
    <property type="match status" value="1"/>
</dbReference>
<organism evidence="12 13">
    <name type="scientific">Helobdella robusta</name>
    <name type="common">Californian leech</name>
    <dbReference type="NCBI Taxonomy" id="6412"/>
    <lineage>
        <taxon>Eukaryota</taxon>
        <taxon>Metazoa</taxon>
        <taxon>Spiralia</taxon>
        <taxon>Lophotrochozoa</taxon>
        <taxon>Annelida</taxon>
        <taxon>Clitellata</taxon>
        <taxon>Hirudinea</taxon>
        <taxon>Rhynchobdellida</taxon>
        <taxon>Glossiphoniidae</taxon>
        <taxon>Helobdella</taxon>
    </lineage>
</organism>
<reference evidence="12" key="3">
    <citation type="submission" date="2015-06" db="UniProtKB">
        <authorList>
            <consortium name="EnsemblMetazoa"/>
        </authorList>
    </citation>
    <scope>IDENTIFICATION</scope>
</reference>
<feature type="domain" description="Anaphase-promoting complex subunit 4 C-terminal half WD40" evidence="10">
    <location>
        <begin position="620"/>
        <end position="722"/>
    </location>
</feature>
<dbReference type="FunCoup" id="T1EZ33">
    <property type="interactions" value="745"/>
</dbReference>
<dbReference type="InterPro" id="IPR015943">
    <property type="entry name" value="WD40/YVTN_repeat-like_dom_sf"/>
</dbReference>
<dbReference type="RefSeq" id="XP_009010929.1">
    <property type="nucleotide sequence ID" value="XM_009012681.1"/>
</dbReference>
<evidence type="ECO:0000313" key="12">
    <source>
        <dbReference type="EnsemblMetazoa" id="HelroP167167"/>
    </source>
</evidence>
<dbReference type="OMA" id="HCKLFVP"/>
<keyword evidence="4" id="KW-0833">Ubl conjugation pathway</keyword>
<dbReference type="InParanoid" id="T1EZ33"/>
<dbReference type="GO" id="GO:0034399">
    <property type="term" value="C:nuclear periphery"/>
    <property type="evidence" value="ECO:0000318"/>
    <property type="project" value="GO_Central"/>
</dbReference>
<evidence type="ECO:0000313" key="11">
    <source>
        <dbReference type="EMBL" id="ESO10660.1"/>
    </source>
</evidence>
<evidence type="ECO:0000256" key="6">
    <source>
        <dbReference type="SAM" id="MobiDB-lite"/>
    </source>
</evidence>
<dbReference type="Gene3D" id="2.130.10.10">
    <property type="entry name" value="YVTN repeat-like/Quinoprotein amine dehydrogenase"/>
    <property type="match status" value="1"/>
</dbReference>
<evidence type="ECO:0000259" key="8">
    <source>
        <dbReference type="Pfam" id="PF12894"/>
    </source>
</evidence>
<feature type="transmembrane region" description="Helical" evidence="7">
    <location>
        <begin position="172"/>
        <end position="196"/>
    </location>
</feature>
<dbReference type="GO" id="GO:0051301">
    <property type="term" value="P:cell division"/>
    <property type="evidence" value="ECO:0007669"/>
    <property type="project" value="UniProtKB-KW"/>
</dbReference>
<evidence type="ECO:0000256" key="3">
    <source>
        <dbReference type="ARBA" id="ARBA00022776"/>
    </source>
</evidence>
<keyword evidence="7" id="KW-0472">Membrane</keyword>
<feature type="compositionally biased region" description="Basic and acidic residues" evidence="6">
    <location>
        <begin position="774"/>
        <end position="783"/>
    </location>
</feature>
<dbReference type="STRING" id="6412.T1EZ33"/>
<name>T1EZ33_HELRO</name>
<evidence type="ECO:0000259" key="10">
    <source>
        <dbReference type="Pfam" id="PF23405"/>
    </source>
</evidence>
<dbReference type="InterPro" id="IPR024790">
    <property type="entry name" value="APC4_long_dom"/>
</dbReference>
<dbReference type="GO" id="GO:0031145">
    <property type="term" value="P:anaphase-promoting complex-dependent catabolic process"/>
    <property type="evidence" value="ECO:0000318"/>
    <property type="project" value="GO_Central"/>
</dbReference>
<dbReference type="EMBL" id="KB095858">
    <property type="protein sequence ID" value="ESO10660.1"/>
    <property type="molecule type" value="Genomic_DNA"/>
</dbReference>
<keyword evidence="7" id="KW-1133">Transmembrane helix</keyword>
<keyword evidence="13" id="KW-1185">Reference proteome</keyword>
<evidence type="ECO:0000256" key="1">
    <source>
        <dbReference type="ARBA" id="ARBA00016067"/>
    </source>
</evidence>
<dbReference type="GO" id="GO:0005680">
    <property type="term" value="C:anaphase-promoting complex"/>
    <property type="evidence" value="ECO:0000318"/>
    <property type="project" value="GO_Central"/>
</dbReference>
<reference evidence="13" key="1">
    <citation type="submission" date="2012-12" db="EMBL/GenBank/DDBJ databases">
        <authorList>
            <person name="Hellsten U."/>
            <person name="Grimwood J."/>
            <person name="Chapman J.A."/>
            <person name="Shapiro H."/>
            <person name="Aerts A."/>
            <person name="Otillar R.P."/>
            <person name="Terry A.Y."/>
            <person name="Boore J.L."/>
            <person name="Simakov O."/>
            <person name="Marletaz F."/>
            <person name="Cho S.-J."/>
            <person name="Edsinger-Gonzales E."/>
            <person name="Havlak P."/>
            <person name="Kuo D.-H."/>
            <person name="Larsson T."/>
            <person name="Lv J."/>
            <person name="Arendt D."/>
            <person name="Savage R."/>
            <person name="Osoegawa K."/>
            <person name="de Jong P."/>
            <person name="Lindberg D.R."/>
            <person name="Seaver E.C."/>
            <person name="Weisblat D.A."/>
            <person name="Putnam N.H."/>
            <person name="Grigoriev I.V."/>
            <person name="Rokhsar D.S."/>
        </authorList>
    </citation>
    <scope>NUCLEOTIDE SEQUENCE</scope>
</reference>
<feature type="region of interest" description="Disordered" evidence="6">
    <location>
        <begin position="734"/>
        <end position="783"/>
    </location>
</feature>
<dbReference type="GO" id="GO:0070979">
    <property type="term" value="P:protein K11-linked ubiquitination"/>
    <property type="evidence" value="ECO:0000318"/>
    <property type="project" value="GO_Central"/>
</dbReference>
<dbReference type="InterPro" id="IPR024977">
    <property type="entry name" value="Apc4-like_WD40_dom"/>
</dbReference>
<dbReference type="PANTHER" id="PTHR13260">
    <property type="entry name" value="ANAPHASE PROMOTING COMPLEX SUBUNIT 4 APC4"/>
    <property type="match status" value="1"/>
</dbReference>
<evidence type="ECO:0000256" key="2">
    <source>
        <dbReference type="ARBA" id="ARBA00022618"/>
    </source>
</evidence>
<dbReference type="EnsemblMetazoa" id="HelroT167167">
    <property type="protein sequence ID" value="HelroP167167"/>
    <property type="gene ID" value="HelroG167167"/>
</dbReference>
<dbReference type="Proteomes" id="UP000015101">
    <property type="component" value="Unassembled WGS sequence"/>
</dbReference>
<dbReference type="Pfam" id="PF12894">
    <property type="entry name" value="ANAPC4_WD40"/>
    <property type="match status" value="1"/>
</dbReference>
<reference evidence="11 13" key="2">
    <citation type="journal article" date="2013" name="Nature">
        <title>Insights into bilaterian evolution from three spiralian genomes.</title>
        <authorList>
            <person name="Simakov O."/>
            <person name="Marletaz F."/>
            <person name="Cho S.J."/>
            <person name="Edsinger-Gonzales E."/>
            <person name="Havlak P."/>
            <person name="Hellsten U."/>
            <person name="Kuo D.H."/>
            <person name="Larsson T."/>
            <person name="Lv J."/>
            <person name="Arendt D."/>
            <person name="Savage R."/>
            <person name="Osoegawa K."/>
            <person name="de Jong P."/>
            <person name="Grimwood J."/>
            <person name="Chapman J.A."/>
            <person name="Shapiro H."/>
            <person name="Aerts A."/>
            <person name="Otillar R.P."/>
            <person name="Terry A.Y."/>
            <person name="Boore J.L."/>
            <person name="Grigoriev I.V."/>
            <person name="Lindberg D.R."/>
            <person name="Seaver E.C."/>
            <person name="Weisblat D.A."/>
            <person name="Putnam N.H."/>
            <person name="Rokhsar D.S."/>
        </authorList>
    </citation>
    <scope>NUCLEOTIDE SEQUENCE</scope>
</reference>
<dbReference type="SUPFAM" id="SSF50978">
    <property type="entry name" value="WD40 repeat-like"/>
    <property type="match status" value="1"/>
</dbReference>
<dbReference type="Pfam" id="PF12896">
    <property type="entry name" value="ANAPC4"/>
    <property type="match status" value="1"/>
</dbReference>
<keyword evidence="3" id="KW-0498">Mitosis</keyword>
<accession>T1EZ33</accession>
<dbReference type="eggNOG" id="KOG4640">
    <property type="taxonomic scope" value="Eukaryota"/>
</dbReference>
<dbReference type="GeneID" id="20201833"/>
<keyword evidence="7" id="KW-0812">Transmembrane</keyword>
<dbReference type="Pfam" id="PF23405">
    <property type="entry name" value="WD40_APC4_C-half"/>
    <property type="match status" value="1"/>
</dbReference>
<dbReference type="InterPro" id="IPR036322">
    <property type="entry name" value="WD40_repeat_dom_sf"/>
</dbReference>
<proteinExistence type="predicted"/>
<dbReference type="KEGG" id="hro:HELRODRAFT_167167"/>
<evidence type="ECO:0000256" key="5">
    <source>
        <dbReference type="ARBA" id="ARBA00023306"/>
    </source>
</evidence>
<evidence type="ECO:0000256" key="7">
    <source>
        <dbReference type="SAM" id="Phobius"/>
    </source>
</evidence>